<dbReference type="Proteomes" id="UP000054053">
    <property type="component" value="Unassembled WGS sequence"/>
</dbReference>
<proteinExistence type="predicted"/>
<feature type="region of interest" description="Disordered" evidence="1">
    <location>
        <begin position="106"/>
        <end position="126"/>
    </location>
</feature>
<comment type="caution">
    <text evidence="2">The sequence shown here is derived from an EMBL/GenBank/DDBJ whole genome shotgun (WGS) entry which is preliminary data.</text>
</comment>
<dbReference type="EMBL" id="BBTG02000085">
    <property type="protein sequence ID" value="GAT31438.1"/>
    <property type="molecule type" value="Genomic_DNA"/>
</dbReference>
<name>A0A1B5V8N0_USTVR</name>
<evidence type="ECO:0000256" key="1">
    <source>
        <dbReference type="SAM" id="MobiDB-lite"/>
    </source>
</evidence>
<sequence>MAWSRLPSNLWSTVITGVIIPYQELLKDYDQIIPEHYPDLINLRAIGAAIKVLIPHEKRIKSRKLAPRTEPGRLLATLDYRTILQSPATAKDDLIDILTSLTPADLAGPAGPAGPAIPTSPTDLFP</sequence>
<gene>
    <name evidence="2" type="ORF">UVI_02063270</name>
</gene>
<organism evidence="2 3">
    <name type="scientific">Ustilaginoidea virens</name>
    <name type="common">Rice false smut fungus</name>
    <name type="synonym">Villosiclava virens</name>
    <dbReference type="NCBI Taxonomy" id="1159556"/>
    <lineage>
        <taxon>Eukaryota</taxon>
        <taxon>Fungi</taxon>
        <taxon>Dikarya</taxon>
        <taxon>Ascomycota</taxon>
        <taxon>Pezizomycotina</taxon>
        <taxon>Sordariomycetes</taxon>
        <taxon>Hypocreomycetidae</taxon>
        <taxon>Hypocreales</taxon>
        <taxon>Clavicipitaceae</taxon>
        <taxon>Ustilaginoidea</taxon>
    </lineage>
</organism>
<evidence type="ECO:0000313" key="2">
    <source>
        <dbReference type="EMBL" id="GAT31438.1"/>
    </source>
</evidence>
<accession>A0A1B5V8N0</accession>
<evidence type="ECO:0000313" key="3">
    <source>
        <dbReference type="Proteomes" id="UP000054053"/>
    </source>
</evidence>
<dbReference type="AlphaFoldDB" id="A0A1B5V8N0"/>
<protein>
    <submittedName>
        <fullName evidence="2">Uncharacterized protein</fullName>
    </submittedName>
</protein>
<reference evidence="3" key="1">
    <citation type="journal article" date="2016" name="Genome Announc.">
        <title>Genome sequence of Ustilaginoidea virens IPU010, a rice pathogenic fungus causing false smut.</title>
        <authorList>
            <person name="Kumagai T."/>
            <person name="Ishii T."/>
            <person name="Terai G."/>
            <person name="Umemura M."/>
            <person name="Machida M."/>
            <person name="Asai K."/>
        </authorList>
    </citation>
    <scope>NUCLEOTIDE SEQUENCE [LARGE SCALE GENOMIC DNA]</scope>
    <source>
        <strain evidence="3">IPU010</strain>
    </source>
</reference>